<gene>
    <name evidence="7" type="ORF">TrCOL_g2437</name>
</gene>
<feature type="domain" description="FHA" evidence="5">
    <location>
        <begin position="409"/>
        <end position="451"/>
    </location>
</feature>
<dbReference type="SUPFAM" id="SSF49879">
    <property type="entry name" value="SMAD/FHA domain"/>
    <property type="match status" value="1"/>
</dbReference>
<evidence type="ECO:0000256" key="2">
    <source>
        <dbReference type="ARBA" id="ARBA00022771"/>
    </source>
</evidence>
<dbReference type="PROSITE" id="PS51292">
    <property type="entry name" value="ZF_RING_CH"/>
    <property type="match status" value="1"/>
</dbReference>
<dbReference type="CDD" id="cd00060">
    <property type="entry name" value="FHA"/>
    <property type="match status" value="1"/>
</dbReference>
<keyword evidence="3" id="KW-0862">Zinc</keyword>
<dbReference type="CDD" id="cd16495">
    <property type="entry name" value="RING_CH-C4HC3_MARCH"/>
    <property type="match status" value="1"/>
</dbReference>
<proteinExistence type="predicted"/>
<feature type="compositionally biased region" description="Basic and acidic residues" evidence="4">
    <location>
        <begin position="103"/>
        <end position="121"/>
    </location>
</feature>
<comment type="caution">
    <text evidence="7">The sequence shown here is derived from an EMBL/GenBank/DDBJ whole genome shotgun (WGS) entry which is preliminary data.</text>
</comment>
<dbReference type="AlphaFoldDB" id="A0A9W7LFU9"/>
<protein>
    <submittedName>
        <fullName evidence="7">Uncharacterized protein</fullName>
    </submittedName>
</protein>
<evidence type="ECO:0000313" key="7">
    <source>
        <dbReference type="EMBL" id="GMI48553.1"/>
    </source>
</evidence>
<evidence type="ECO:0000259" key="5">
    <source>
        <dbReference type="PROSITE" id="PS50006"/>
    </source>
</evidence>
<dbReference type="PANTHER" id="PTHR46210:SF1">
    <property type="entry name" value="FHA DOMAIN-CONTAINING PROTEIN"/>
    <property type="match status" value="1"/>
</dbReference>
<accession>A0A9W7LFU9</accession>
<dbReference type="Gene3D" id="2.60.200.20">
    <property type="match status" value="1"/>
</dbReference>
<dbReference type="SMART" id="SM00744">
    <property type="entry name" value="RINGv"/>
    <property type="match status" value="1"/>
</dbReference>
<feature type="region of interest" description="Disordered" evidence="4">
    <location>
        <begin position="584"/>
        <end position="612"/>
    </location>
</feature>
<dbReference type="InterPro" id="IPR013083">
    <property type="entry name" value="Znf_RING/FYVE/PHD"/>
</dbReference>
<feature type="domain" description="RING-CH-type" evidence="6">
    <location>
        <begin position="281"/>
        <end position="357"/>
    </location>
</feature>
<sequence>MGAGASFNARDDEDVDDTVLVSELAEQNTAGDPRQSNENGLATTSTSKKVVLVGVFLRDPTHNVPDKFHSNFFVESNKGALIKGNRYTPAEDFTLHNLGESIRKQLPDPLPDEKRNKEDLNSPHLCLNPSPSSETFLPPPCFTLPENRAQGMCLVENKGKTWLVGASRFQLYYSGITVLLGDRFNPSNVHRIRIGDILKLGSVSMLVTRLDAGGGEEGKESMDLSMQDWIYNSFGKSLNRENDWTDTSMSESFIRRNSSVEFELGGAADEERETNNEESGPISSEGPICYVCTDTEDTPENPLVSPCECKGGTKFVHINCLRKWVIKGREEKVCVVQRLGGDNPHRCSVCKANYKQCDKGVKIFNREVEAPSIEFVVLLSSNQETLDRGTTYSVSFKPLMDAPSGIRPLTLGRNANCDVRFPCSSVSNHHAKLHFENGQFFLTDSKSSNGTHFYMREPIEITKKDLAVRMGRSTVKMRLHDYYKAKILDRRIKFLKSEPPRRNPNYNLSKSNPQYHQIVKKLQRFDILDSRSRLFSDIVLQVLIRSMVPTNCVFNNILEEKLRNLEKVEGRVEVVRTMVEGVENEEGVSEAREGGGEVEVEGEGAEVGTTHE</sequence>
<feature type="region of interest" description="Disordered" evidence="4">
    <location>
        <begin position="103"/>
        <end position="123"/>
    </location>
</feature>
<dbReference type="Gene3D" id="3.30.40.10">
    <property type="entry name" value="Zinc/RING finger domain, C3HC4 (zinc finger)"/>
    <property type="match status" value="1"/>
</dbReference>
<keyword evidence="8" id="KW-1185">Reference proteome</keyword>
<evidence type="ECO:0000256" key="4">
    <source>
        <dbReference type="SAM" id="MobiDB-lite"/>
    </source>
</evidence>
<keyword evidence="1" id="KW-0479">Metal-binding</keyword>
<organism evidence="7 8">
    <name type="scientific">Triparma columacea</name>
    <dbReference type="NCBI Taxonomy" id="722753"/>
    <lineage>
        <taxon>Eukaryota</taxon>
        <taxon>Sar</taxon>
        <taxon>Stramenopiles</taxon>
        <taxon>Ochrophyta</taxon>
        <taxon>Bolidophyceae</taxon>
        <taxon>Parmales</taxon>
        <taxon>Triparmaceae</taxon>
        <taxon>Triparma</taxon>
    </lineage>
</organism>
<dbReference type="PANTHER" id="PTHR46210">
    <property type="entry name" value="FHA DOMAIN-CONTAINING PROTEIN"/>
    <property type="match status" value="1"/>
</dbReference>
<dbReference type="Pfam" id="PF00498">
    <property type="entry name" value="FHA"/>
    <property type="match status" value="1"/>
</dbReference>
<dbReference type="Proteomes" id="UP001165065">
    <property type="component" value="Unassembled WGS sequence"/>
</dbReference>
<dbReference type="SMART" id="SM00240">
    <property type="entry name" value="FHA"/>
    <property type="match status" value="1"/>
</dbReference>
<evidence type="ECO:0000256" key="3">
    <source>
        <dbReference type="ARBA" id="ARBA00022833"/>
    </source>
</evidence>
<dbReference type="InterPro" id="IPR008984">
    <property type="entry name" value="SMAD_FHA_dom_sf"/>
</dbReference>
<evidence type="ECO:0000256" key="1">
    <source>
        <dbReference type="ARBA" id="ARBA00022723"/>
    </source>
</evidence>
<reference evidence="8" key="1">
    <citation type="journal article" date="2023" name="Commun. Biol.">
        <title>Genome analysis of Parmales, the sister group of diatoms, reveals the evolutionary specialization of diatoms from phago-mixotrophs to photoautotrophs.</title>
        <authorList>
            <person name="Ban H."/>
            <person name="Sato S."/>
            <person name="Yoshikawa S."/>
            <person name="Yamada K."/>
            <person name="Nakamura Y."/>
            <person name="Ichinomiya M."/>
            <person name="Sato N."/>
            <person name="Blanc-Mathieu R."/>
            <person name="Endo H."/>
            <person name="Kuwata A."/>
            <person name="Ogata H."/>
        </authorList>
    </citation>
    <scope>NUCLEOTIDE SEQUENCE [LARGE SCALE GENOMIC DNA]</scope>
</reference>
<evidence type="ECO:0000259" key="6">
    <source>
        <dbReference type="PROSITE" id="PS51292"/>
    </source>
</evidence>
<dbReference type="GO" id="GO:0008270">
    <property type="term" value="F:zinc ion binding"/>
    <property type="evidence" value="ECO:0007669"/>
    <property type="project" value="UniProtKB-KW"/>
</dbReference>
<dbReference type="OrthoDB" id="264354at2759"/>
<dbReference type="InterPro" id="IPR011016">
    <property type="entry name" value="Znf_RING-CH"/>
</dbReference>
<name>A0A9W7LFU9_9STRA</name>
<evidence type="ECO:0000313" key="8">
    <source>
        <dbReference type="Proteomes" id="UP001165065"/>
    </source>
</evidence>
<dbReference type="PROSITE" id="PS50006">
    <property type="entry name" value="FHA_DOMAIN"/>
    <property type="match status" value="1"/>
</dbReference>
<keyword evidence="2" id="KW-0863">Zinc-finger</keyword>
<dbReference type="EMBL" id="BRYA01000406">
    <property type="protein sequence ID" value="GMI48553.1"/>
    <property type="molecule type" value="Genomic_DNA"/>
</dbReference>
<dbReference type="SUPFAM" id="SSF57850">
    <property type="entry name" value="RING/U-box"/>
    <property type="match status" value="1"/>
</dbReference>
<dbReference type="InterPro" id="IPR000253">
    <property type="entry name" value="FHA_dom"/>
</dbReference>
<dbReference type="Pfam" id="PF12906">
    <property type="entry name" value="RINGv"/>
    <property type="match status" value="1"/>
</dbReference>